<comment type="similarity">
    <text evidence="1">Belongs to the cytochrome P450 family.</text>
</comment>
<protein>
    <submittedName>
        <fullName evidence="2">Cytochrome P450</fullName>
    </submittedName>
</protein>
<dbReference type="EMBL" id="BSBI01000004">
    <property type="protein sequence ID" value="GLF95108.1"/>
    <property type="molecule type" value="Genomic_DNA"/>
</dbReference>
<gene>
    <name evidence="2" type="ORF">SYYSPA8_12445</name>
</gene>
<proteinExistence type="inferred from homology"/>
<dbReference type="InterPro" id="IPR002397">
    <property type="entry name" value="Cyt_P450_B"/>
</dbReference>
<dbReference type="Proteomes" id="UP001291653">
    <property type="component" value="Unassembled WGS sequence"/>
</dbReference>
<organism evidence="2 3">
    <name type="scientific">Streptomyces yaizuensis</name>
    <dbReference type="NCBI Taxonomy" id="2989713"/>
    <lineage>
        <taxon>Bacteria</taxon>
        <taxon>Bacillati</taxon>
        <taxon>Actinomycetota</taxon>
        <taxon>Actinomycetes</taxon>
        <taxon>Kitasatosporales</taxon>
        <taxon>Streptomycetaceae</taxon>
        <taxon>Streptomyces</taxon>
    </lineage>
</organism>
<dbReference type="Gene3D" id="1.10.630.10">
    <property type="entry name" value="Cytochrome P450"/>
    <property type="match status" value="1"/>
</dbReference>
<evidence type="ECO:0000313" key="2">
    <source>
        <dbReference type="EMBL" id="GLF95108.1"/>
    </source>
</evidence>
<sequence>MRTVKGAATGRAGPPGARAALELLASPDARRDPHSWFERWRRWGPLVSEGPDVVMLLDHADCLAALTAPELTTDQRHCPWLARRADLLFESWPDAPDSVLTPPFAFLGHRPPPPERGAVVRGLSGDGPRPEIARIVAVALDSLGPGPARIDAVGDLTDRIARDLACALLGLDPAQAPAVREGARAVMALFDEVIDPTGPLRSGPEGTPDPLPPGLTRTVTAFHRLVADAVDGLPATALTRPLRLLRERTGDRATLVSTAVLTAESAYESLGHFLTNCLYALLAHPVVAAELRREPARSGAVVEEVLRWCPPTHLVVRYAARRTVLGSGARQVAVGPGAVVLLNLAAAGRDPRVFRDPGVFDHRRDGGGGRVGHLGLGHGPHFCPGAGLARPAAEELLAGFAARVERPRFLRPDPGLVHRDRVLVHGLTEFPMVFDGVRPARHPGRGR</sequence>
<dbReference type="InterPro" id="IPR001128">
    <property type="entry name" value="Cyt_P450"/>
</dbReference>
<dbReference type="PANTHER" id="PTHR46696">
    <property type="entry name" value="P450, PUTATIVE (EUROFUNG)-RELATED"/>
    <property type="match status" value="1"/>
</dbReference>
<reference evidence="2 3" key="1">
    <citation type="submission" date="2022-10" db="EMBL/GenBank/DDBJ databases">
        <title>Draft genome sequence of Streptomyces sp. YSPA8.</title>
        <authorList>
            <person name="Moriuchi R."/>
            <person name="Dohra H."/>
            <person name="Yamamura H."/>
            <person name="Kodani S."/>
        </authorList>
    </citation>
    <scope>NUCLEOTIDE SEQUENCE [LARGE SCALE GENOMIC DNA]</scope>
    <source>
        <strain evidence="2 3">YSPA8</strain>
    </source>
</reference>
<name>A0ABQ5NY74_9ACTN</name>
<dbReference type="PANTHER" id="PTHR46696:SF1">
    <property type="entry name" value="CYTOCHROME P450 YJIB-RELATED"/>
    <property type="match status" value="1"/>
</dbReference>
<dbReference type="InterPro" id="IPR036396">
    <property type="entry name" value="Cyt_P450_sf"/>
</dbReference>
<dbReference type="Pfam" id="PF00067">
    <property type="entry name" value="p450"/>
    <property type="match status" value="1"/>
</dbReference>
<evidence type="ECO:0000256" key="1">
    <source>
        <dbReference type="ARBA" id="ARBA00010617"/>
    </source>
</evidence>
<comment type="caution">
    <text evidence="2">The sequence shown here is derived from an EMBL/GenBank/DDBJ whole genome shotgun (WGS) entry which is preliminary data.</text>
</comment>
<dbReference type="RefSeq" id="WP_323447179.1">
    <property type="nucleotide sequence ID" value="NZ_BSBI01000004.1"/>
</dbReference>
<evidence type="ECO:0000313" key="3">
    <source>
        <dbReference type="Proteomes" id="UP001291653"/>
    </source>
</evidence>
<dbReference type="SUPFAM" id="SSF48264">
    <property type="entry name" value="Cytochrome P450"/>
    <property type="match status" value="1"/>
</dbReference>
<keyword evidence="3" id="KW-1185">Reference proteome</keyword>
<dbReference type="PRINTS" id="PR00359">
    <property type="entry name" value="BP450"/>
</dbReference>
<accession>A0ABQ5NY74</accession>